<keyword evidence="2" id="KW-0614">Plasmid</keyword>
<reference evidence="2 3" key="1">
    <citation type="journal article" date="2013" name="Genome Announc.">
        <title>Complete Genome Sequence of Mycobacterium massiliense Clinical Strain Asan 50594, Belonging to the Type II Genotype.</title>
        <authorList>
            <person name="Kim B.J."/>
            <person name="Kim B.R."/>
            <person name="Hong S.H."/>
            <person name="Seok S.H."/>
            <person name="Kook Y.H."/>
            <person name="Kim B.J."/>
        </authorList>
    </citation>
    <scope>NUCLEOTIDE SEQUENCE [LARGE SCALE GENOMIC DNA]</scope>
    <source>
        <strain evidence="2 3">50594</strain>
    </source>
</reference>
<dbReference type="AlphaFoldDB" id="A0AB33AJ59"/>
<keyword evidence="1" id="KW-0472">Membrane</keyword>
<dbReference type="EMBL" id="CP004376">
    <property type="protein sequence ID" value="AGM31761.1"/>
    <property type="molecule type" value="Genomic_DNA"/>
</dbReference>
<proteinExistence type="predicted"/>
<protein>
    <recommendedName>
        <fullName evidence="4">Conjugative transposon protein TcpC</fullName>
    </recommendedName>
</protein>
<dbReference type="Proteomes" id="UP000013961">
    <property type="component" value="Plasmid 2"/>
</dbReference>
<keyword evidence="1" id="KW-1133">Transmembrane helix</keyword>
<dbReference type="KEGG" id="mabb:MASS_2p0050"/>
<name>A0AB33AJ59_9MYCO</name>
<gene>
    <name evidence="2" type="ORF">MASS_2p0050</name>
</gene>
<feature type="transmembrane region" description="Helical" evidence="1">
    <location>
        <begin position="21"/>
        <end position="41"/>
    </location>
</feature>
<evidence type="ECO:0000313" key="2">
    <source>
        <dbReference type="EMBL" id="AGM31761.1"/>
    </source>
</evidence>
<evidence type="ECO:0000313" key="3">
    <source>
        <dbReference type="Proteomes" id="UP000013961"/>
    </source>
</evidence>
<evidence type="ECO:0008006" key="4">
    <source>
        <dbReference type="Google" id="ProtNLM"/>
    </source>
</evidence>
<organism evidence="2 3">
    <name type="scientific">Mycobacteroides abscessus subsp. bolletii 50594</name>
    <dbReference type="NCBI Taxonomy" id="1303024"/>
    <lineage>
        <taxon>Bacteria</taxon>
        <taxon>Bacillati</taxon>
        <taxon>Actinomycetota</taxon>
        <taxon>Actinomycetes</taxon>
        <taxon>Mycobacteriales</taxon>
        <taxon>Mycobacteriaceae</taxon>
        <taxon>Mycobacteroides</taxon>
        <taxon>Mycobacteroides abscessus</taxon>
    </lineage>
</organism>
<keyword evidence="1" id="KW-0812">Transmembrane</keyword>
<accession>A0AB33AJ59</accession>
<sequence>MPVTREWNGRLSTGRTWARRIAFGITAVMALFGPLAFYRAYINPPRIDVEAITQRTANVHAQIGEFAADCAELWLTYTNDDASALDGCINTKLAGAPAPRDTAPVAEAKARSVSVNYEGTRGEVDEYSATVTMIERQTLKSKPERKFYRMGLSVWKQQPRMLGWPLSRNGPGPGVDVKLDYRTTVNAGTALYELVAKFAQAYYTQTSGLQQYVVAGSGIWPVGGYGAGTLTSLQLTDQLPKNPAPGETMRAIAQIRVTTKQSVPQSQTIYLTLENNNGTWMIGGLDLTPALADATPTPVTVEKK</sequence>
<geneLocation type="plasmid" evidence="2 3">
    <name>2</name>
</geneLocation>
<evidence type="ECO:0000256" key="1">
    <source>
        <dbReference type="SAM" id="Phobius"/>
    </source>
</evidence>